<evidence type="ECO:0000256" key="3">
    <source>
        <dbReference type="SAM" id="MobiDB-lite"/>
    </source>
</evidence>
<dbReference type="PROSITE" id="PS50013">
    <property type="entry name" value="CHROMO_2"/>
    <property type="match status" value="1"/>
</dbReference>
<name>A0A7I4YRY8_HAECO</name>
<dbReference type="InterPro" id="IPR016197">
    <property type="entry name" value="Chromo-like_dom_sf"/>
</dbReference>
<evidence type="ECO:0000256" key="1">
    <source>
        <dbReference type="ARBA" id="ARBA00004123"/>
    </source>
</evidence>
<feature type="compositionally biased region" description="Basic residues" evidence="3">
    <location>
        <begin position="206"/>
        <end position="216"/>
    </location>
</feature>
<dbReference type="InterPro" id="IPR023780">
    <property type="entry name" value="Chromo_domain"/>
</dbReference>
<dbReference type="PANTHER" id="PTHR22812">
    <property type="entry name" value="CHROMOBOX PROTEIN"/>
    <property type="match status" value="1"/>
</dbReference>
<organism evidence="5 6">
    <name type="scientific">Haemonchus contortus</name>
    <name type="common">Barber pole worm</name>
    <dbReference type="NCBI Taxonomy" id="6289"/>
    <lineage>
        <taxon>Eukaryota</taxon>
        <taxon>Metazoa</taxon>
        <taxon>Ecdysozoa</taxon>
        <taxon>Nematoda</taxon>
        <taxon>Chromadorea</taxon>
        <taxon>Rhabditida</taxon>
        <taxon>Rhabditina</taxon>
        <taxon>Rhabditomorpha</taxon>
        <taxon>Strongyloidea</taxon>
        <taxon>Trichostrongylidae</taxon>
        <taxon>Haemonchus</taxon>
    </lineage>
</organism>
<accession>A0A7I4YRY8</accession>
<dbReference type="Pfam" id="PF00385">
    <property type="entry name" value="Chromo"/>
    <property type="match status" value="1"/>
</dbReference>
<dbReference type="SUPFAM" id="SSF54160">
    <property type="entry name" value="Chromo domain-like"/>
    <property type="match status" value="1"/>
</dbReference>
<dbReference type="PROSITE" id="PS00598">
    <property type="entry name" value="CHROMO_1"/>
    <property type="match status" value="1"/>
</dbReference>
<dbReference type="WBParaSite" id="HCON_00129630-00001">
    <property type="protein sequence ID" value="HCON_00129630-00001"/>
    <property type="gene ID" value="HCON_00129630"/>
</dbReference>
<dbReference type="SMART" id="SM00298">
    <property type="entry name" value="CHROMO"/>
    <property type="match status" value="1"/>
</dbReference>
<comment type="subcellular location">
    <subcellularLocation>
        <location evidence="1">Nucleus</location>
    </subcellularLocation>
</comment>
<feature type="compositionally biased region" description="Basic residues" evidence="3">
    <location>
        <begin position="161"/>
        <end position="175"/>
    </location>
</feature>
<feature type="compositionally biased region" description="Acidic residues" evidence="3">
    <location>
        <begin position="145"/>
        <end position="157"/>
    </location>
</feature>
<evidence type="ECO:0000256" key="2">
    <source>
        <dbReference type="ARBA" id="ARBA00023242"/>
    </source>
</evidence>
<feature type="region of interest" description="Disordered" evidence="3">
    <location>
        <begin position="125"/>
        <end position="228"/>
    </location>
</feature>
<dbReference type="OrthoDB" id="5803513at2759"/>
<dbReference type="OMA" id="SAAHWKC"/>
<proteinExistence type="predicted"/>
<evidence type="ECO:0000313" key="6">
    <source>
        <dbReference type="WBParaSite" id="HCON_00129630-00001"/>
    </source>
</evidence>
<dbReference type="AlphaFoldDB" id="A0A7I4YRY8"/>
<dbReference type="CDD" id="cd00024">
    <property type="entry name" value="CD_CSD"/>
    <property type="match status" value="1"/>
</dbReference>
<sequence>MDEVEKEDEEDYLVESIVTHLEYVEAFDLRGYILFNPQTGHGTVHSKYVYLVKWVGYSDAESTWEPEENLVDCTEVLSQYKQKHGLPLYHETFEHQFDWKEPAASLTLAEVKRLAFKNRDSIKSASHLVRDPPTKKKKKGKENLEEFVVDTDDEDEEYRPSKKTKSAFPKQHKRLSQSPCKVEVKRDKGPKLSLQQKRTAEDIPQKKRGRKRKRSASKTVQETKKKKPDVEERLEVIRYVFDGASRRTRSPLKRVLDSRRYSSAERLPERWFHALEENAKEECRQMTREKLAKIITSRFAASSDDLSHLQQMIVTMREKDISKEGEPRQYRVVGSSLLKKFLKENDISCKLPYIDLPVPEIVRKEANEITDFLRKLDENSNNREIDRLPAAVRRTECSLAELRKYANEQSIEDSVLFVKRVRELDTNLSDNDLMAIALSYSELSYKMTIRILKSIGDERKRFEVIKDLVRKVRIFGNPVISRPDIMENSSTSLELQLVGSELTSGSWLEAVSHCSAAHWKCRLLFELISISPFQEVFTNTSSPFGLQNFLYCMRYGAHCQKLAFIHGGVPYERATVECEFLDVRVSSPHIAAMQGNPRYLFEFIRSGFDMNALTSHISPGNIDADMTVNELLASLLRTQNDNITDMMWSPTRKGSNKTVPNLTPENKKAFTNIIAMIADWEQHLMSFVRYNVEQKLISDQQCEVMFDRGVSPAHTIRVSSLSAEYNVRTILFGNVPTPLLSRLLGMISKGKTAMVLCIYSVLITYTPVSASSSDGSPLPLRIRRRASPRCAVQEASLHDEAQNYSCTLIPDTSSASDSEWYFVLDVESLKHISTNTTSLRLKLSDPAKTTFLVQFILVTRKDLDEIE</sequence>
<dbReference type="InterPro" id="IPR051219">
    <property type="entry name" value="Heterochromatin_chromo-domain"/>
</dbReference>
<dbReference type="GO" id="GO:0005634">
    <property type="term" value="C:nucleus"/>
    <property type="evidence" value="ECO:0007669"/>
    <property type="project" value="UniProtKB-SubCell"/>
</dbReference>
<keyword evidence="5" id="KW-1185">Reference proteome</keyword>
<evidence type="ECO:0000259" key="4">
    <source>
        <dbReference type="PROSITE" id="PS50013"/>
    </source>
</evidence>
<dbReference type="InterPro" id="IPR000953">
    <property type="entry name" value="Chromo/chromo_shadow_dom"/>
</dbReference>
<feature type="compositionally biased region" description="Basic and acidic residues" evidence="3">
    <location>
        <begin position="125"/>
        <end position="134"/>
    </location>
</feature>
<dbReference type="Proteomes" id="UP000025227">
    <property type="component" value="Unplaced"/>
</dbReference>
<evidence type="ECO:0000313" key="5">
    <source>
        <dbReference type="Proteomes" id="UP000025227"/>
    </source>
</evidence>
<keyword evidence="2" id="KW-0539">Nucleus</keyword>
<feature type="domain" description="Chromo" evidence="4">
    <location>
        <begin position="12"/>
        <end position="84"/>
    </location>
</feature>
<reference evidence="6" key="1">
    <citation type="submission" date="2020-12" db="UniProtKB">
        <authorList>
            <consortium name="WormBaseParasite"/>
        </authorList>
    </citation>
    <scope>IDENTIFICATION</scope>
    <source>
        <strain evidence="6">MHco3</strain>
    </source>
</reference>
<dbReference type="Gene3D" id="2.40.50.40">
    <property type="match status" value="1"/>
</dbReference>
<protein>
    <submittedName>
        <fullName evidence="6">Chromo domain-containing protein</fullName>
    </submittedName>
</protein>
<dbReference type="InterPro" id="IPR023779">
    <property type="entry name" value="Chromodomain_CS"/>
</dbReference>